<keyword evidence="1" id="KW-0812">Transmembrane</keyword>
<protein>
    <submittedName>
        <fullName evidence="2">Uncharacterized protein</fullName>
    </submittedName>
</protein>
<accession>M6WE05</accession>
<reference evidence="2 3" key="1">
    <citation type="submission" date="2013-01" db="EMBL/GenBank/DDBJ databases">
        <authorList>
            <person name="Harkins D.M."/>
            <person name="Durkin A.S."/>
            <person name="Brinkac L.M."/>
            <person name="Haft D.H."/>
            <person name="Selengut J.D."/>
            <person name="Sanka R."/>
            <person name="DePew J."/>
            <person name="Purushe J."/>
            <person name="Picardeau M."/>
            <person name="Werts C."/>
            <person name="Goarant C."/>
            <person name="Vinetz J.M."/>
            <person name="Sutton G.G."/>
            <person name="Nierman W.C."/>
            <person name="Fouts D.E."/>
        </authorList>
    </citation>
    <scope>NUCLEOTIDE SEQUENCE [LARGE SCALE GENOMIC DNA]</scope>
    <source>
        <strain evidence="2 3">200901868</strain>
    </source>
</reference>
<dbReference type="Proteomes" id="UP000012159">
    <property type="component" value="Unassembled WGS sequence"/>
</dbReference>
<name>M6WE05_LEPBO</name>
<comment type="caution">
    <text evidence="2">The sequence shown here is derived from an EMBL/GenBank/DDBJ whole genome shotgun (WGS) entry which is preliminary data.</text>
</comment>
<organism evidence="2 3">
    <name type="scientific">Leptospira borgpetersenii serovar Pomona str. 200901868</name>
    <dbReference type="NCBI Taxonomy" id="1192866"/>
    <lineage>
        <taxon>Bacteria</taxon>
        <taxon>Pseudomonadati</taxon>
        <taxon>Spirochaetota</taxon>
        <taxon>Spirochaetia</taxon>
        <taxon>Leptospirales</taxon>
        <taxon>Leptospiraceae</taxon>
        <taxon>Leptospira</taxon>
    </lineage>
</organism>
<dbReference type="AlphaFoldDB" id="M6WE05"/>
<gene>
    <name evidence="2" type="ORF">LEP1GSC133_4725</name>
</gene>
<evidence type="ECO:0000313" key="2">
    <source>
        <dbReference type="EMBL" id="EMO63424.1"/>
    </source>
</evidence>
<evidence type="ECO:0000313" key="3">
    <source>
        <dbReference type="Proteomes" id="UP000012159"/>
    </source>
</evidence>
<keyword evidence="1" id="KW-0472">Membrane</keyword>
<keyword evidence="1" id="KW-1133">Transmembrane helix</keyword>
<feature type="transmembrane region" description="Helical" evidence="1">
    <location>
        <begin position="29"/>
        <end position="49"/>
    </location>
</feature>
<sequence>MIEAFDLYFYTVLLFYYLQERHQCAKCFLILRLILNLVFAIFCAGILLFI</sequence>
<dbReference type="EMBL" id="AKWF02000052">
    <property type="protein sequence ID" value="EMO63424.1"/>
    <property type="molecule type" value="Genomic_DNA"/>
</dbReference>
<proteinExistence type="predicted"/>
<evidence type="ECO:0000256" key="1">
    <source>
        <dbReference type="SAM" id="Phobius"/>
    </source>
</evidence>